<protein>
    <submittedName>
        <fullName evidence="1">Response regulator transcription factor</fullName>
    </submittedName>
</protein>
<evidence type="ECO:0000313" key="1">
    <source>
        <dbReference type="EMBL" id="NII06935.1"/>
    </source>
</evidence>
<dbReference type="RefSeq" id="WP_166948347.1">
    <property type="nucleotide sequence ID" value="NZ_JAARLZ010000005.1"/>
</dbReference>
<dbReference type="AlphaFoldDB" id="A0A7X5ZIQ9"/>
<comment type="caution">
    <text evidence="1">The sequence shown here is derived from an EMBL/GenBank/DDBJ whole genome shotgun (WGS) entry which is preliminary data.</text>
</comment>
<name>A0A7X5ZIQ9_9GAMM</name>
<organism evidence="1 2">
    <name type="scientific">Luteibacter anthropi</name>
    <dbReference type="NCBI Taxonomy" id="564369"/>
    <lineage>
        <taxon>Bacteria</taxon>
        <taxon>Pseudomonadati</taxon>
        <taxon>Pseudomonadota</taxon>
        <taxon>Gammaproteobacteria</taxon>
        <taxon>Lysobacterales</taxon>
        <taxon>Rhodanobacteraceae</taxon>
        <taxon>Luteibacter</taxon>
    </lineage>
</organism>
<dbReference type="EMBL" id="JAARLZ010000005">
    <property type="protein sequence ID" value="NII06935.1"/>
    <property type="molecule type" value="Genomic_DNA"/>
</dbReference>
<gene>
    <name evidence="1" type="ORF">HBF25_11100</name>
</gene>
<accession>A0A7X5ZIQ9</accession>
<reference evidence="1 2" key="1">
    <citation type="submission" date="2020-03" db="EMBL/GenBank/DDBJ databases">
        <authorList>
            <person name="Lai Q."/>
        </authorList>
    </citation>
    <scope>NUCLEOTIDE SEQUENCE [LARGE SCALE GENOMIC DNA]</scope>
    <source>
        <strain evidence="1 2">CCUG 25036</strain>
    </source>
</reference>
<proteinExistence type="predicted"/>
<dbReference type="Proteomes" id="UP000490980">
    <property type="component" value="Unassembled WGS sequence"/>
</dbReference>
<dbReference type="Gene3D" id="3.40.50.2300">
    <property type="match status" value="1"/>
</dbReference>
<sequence>MSHQDLPPIAVVIEPRPMLADTVADALRTRGYEVLVASTHSGGAKAVLADAQVAFLVAAIPAPGEDRSGAYLADVRAKNPEMKTVVMLSDPEEDASEAPIGAIKLVKPFTIDELNEALDQATNIVL</sequence>
<keyword evidence="2" id="KW-1185">Reference proteome</keyword>
<evidence type="ECO:0000313" key="2">
    <source>
        <dbReference type="Proteomes" id="UP000490980"/>
    </source>
</evidence>
<dbReference type="SUPFAM" id="SSF52172">
    <property type="entry name" value="CheY-like"/>
    <property type="match status" value="1"/>
</dbReference>
<dbReference type="InterPro" id="IPR011006">
    <property type="entry name" value="CheY-like_superfamily"/>
</dbReference>